<comment type="caution">
    <text evidence="1">The sequence shown here is derived from an EMBL/GenBank/DDBJ whole genome shotgun (WGS) entry which is preliminary data.</text>
</comment>
<gene>
    <name evidence="1" type="ORF">ACFPM4_04710</name>
</gene>
<organism evidence="1 2">
    <name type="scientific">Lederbergia graminis</name>
    <dbReference type="NCBI Taxonomy" id="735518"/>
    <lineage>
        <taxon>Bacteria</taxon>
        <taxon>Bacillati</taxon>
        <taxon>Bacillota</taxon>
        <taxon>Bacilli</taxon>
        <taxon>Bacillales</taxon>
        <taxon>Bacillaceae</taxon>
        <taxon>Lederbergia</taxon>
    </lineage>
</organism>
<evidence type="ECO:0000313" key="2">
    <source>
        <dbReference type="Proteomes" id="UP001596147"/>
    </source>
</evidence>
<accession>A0ABW0LHR0</accession>
<reference evidence="2" key="1">
    <citation type="journal article" date="2019" name="Int. J. Syst. Evol. Microbiol.">
        <title>The Global Catalogue of Microorganisms (GCM) 10K type strain sequencing project: providing services to taxonomists for standard genome sequencing and annotation.</title>
        <authorList>
            <consortium name="The Broad Institute Genomics Platform"/>
            <consortium name="The Broad Institute Genome Sequencing Center for Infectious Disease"/>
            <person name="Wu L."/>
            <person name="Ma J."/>
        </authorList>
    </citation>
    <scope>NUCLEOTIDE SEQUENCE [LARGE SCALE GENOMIC DNA]</scope>
    <source>
        <strain evidence="2">CGMCC 1.12237</strain>
    </source>
</reference>
<proteinExistence type="predicted"/>
<dbReference type="Proteomes" id="UP001596147">
    <property type="component" value="Unassembled WGS sequence"/>
</dbReference>
<evidence type="ECO:0000313" key="1">
    <source>
        <dbReference type="EMBL" id="MFC5464056.1"/>
    </source>
</evidence>
<sequence length="117" mass="13539">MKWRVLAITLVILLIGAGVGAALVYHIEDAAAALKETYKQEIEVYQSEKDMKIKNDVSSITQEEIERMEKETREYLQERIGSDYQNALNEKTEEIKKTTDQKIEEIKKYIDELLSAE</sequence>
<dbReference type="EMBL" id="JBHSMC010000003">
    <property type="protein sequence ID" value="MFC5464056.1"/>
    <property type="molecule type" value="Genomic_DNA"/>
</dbReference>
<keyword evidence="2" id="KW-1185">Reference proteome</keyword>
<dbReference type="RefSeq" id="WP_144922576.1">
    <property type="nucleotide sequence ID" value="NZ_JBHSMC010000003.1"/>
</dbReference>
<protein>
    <submittedName>
        <fullName evidence="1">Uncharacterized protein</fullName>
    </submittedName>
</protein>
<name>A0ABW0LHR0_9BACI</name>